<evidence type="ECO:0000313" key="1">
    <source>
        <dbReference type="EMBL" id="EMC99021.1"/>
    </source>
</evidence>
<gene>
    <name evidence="1" type="ORF">BAUCODRAFT_31302</name>
</gene>
<dbReference type="KEGG" id="bcom:BAUCODRAFT_31302"/>
<evidence type="ECO:0000313" key="2">
    <source>
        <dbReference type="Proteomes" id="UP000011761"/>
    </source>
</evidence>
<name>M2MQG9_BAUPA</name>
<reference evidence="1 2" key="1">
    <citation type="journal article" date="2012" name="PLoS Pathog.">
        <title>Diverse lifestyles and strategies of plant pathogenesis encoded in the genomes of eighteen Dothideomycetes fungi.</title>
        <authorList>
            <person name="Ohm R.A."/>
            <person name="Feau N."/>
            <person name="Henrissat B."/>
            <person name="Schoch C.L."/>
            <person name="Horwitz B.A."/>
            <person name="Barry K.W."/>
            <person name="Condon B.J."/>
            <person name="Copeland A.C."/>
            <person name="Dhillon B."/>
            <person name="Glaser F."/>
            <person name="Hesse C.N."/>
            <person name="Kosti I."/>
            <person name="LaButti K."/>
            <person name="Lindquist E.A."/>
            <person name="Lucas S."/>
            <person name="Salamov A.A."/>
            <person name="Bradshaw R.E."/>
            <person name="Ciuffetti L."/>
            <person name="Hamelin R.C."/>
            <person name="Kema G.H.J."/>
            <person name="Lawrence C."/>
            <person name="Scott J.A."/>
            <person name="Spatafora J.W."/>
            <person name="Turgeon B.G."/>
            <person name="de Wit P.J.G.M."/>
            <person name="Zhong S."/>
            <person name="Goodwin S.B."/>
            <person name="Grigoriev I.V."/>
        </authorList>
    </citation>
    <scope>NUCLEOTIDE SEQUENCE [LARGE SCALE GENOMIC DNA]</scope>
    <source>
        <strain evidence="1 2">UAMH 10762</strain>
    </source>
</reference>
<accession>M2MQG9</accession>
<proteinExistence type="predicted"/>
<dbReference type="GeneID" id="19111441"/>
<organism evidence="1 2">
    <name type="scientific">Baudoinia panamericana (strain UAMH 10762)</name>
    <name type="common">Angels' share fungus</name>
    <name type="synonym">Baudoinia compniacensis (strain UAMH 10762)</name>
    <dbReference type="NCBI Taxonomy" id="717646"/>
    <lineage>
        <taxon>Eukaryota</taxon>
        <taxon>Fungi</taxon>
        <taxon>Dikarya</taxon>
        <taxon>Ascomycota</taxon>
        <taxon>Pezizomycotina</taxon>
        <taxon>Dothideomycetes</taxon>
        <taxon>Dothideomycetidae</taxon>
        <taxon>Mycosphaerellales</taxon>
        <taxon>Teratosphaeriaceae</taxon>
        <taxon>Baudoinia</taxon>
    </lineage>
</organism>
<keyword evidence="2" id="KW-1185">Reference proteome</keyword>
<dbReference type="RefSeq" id="XP_007673553.1">
    <property type="nucleotide sequence ID" value="XM_007675363.1"/>
</dbReference>
<dbReference type="Proteomes" id="UP000011761">
    <property type="component" value="Unassembled WGS sequence"/>
</dbReference>
<dbReference type="EMBL" id="KB445552">
    <property type="protein sequence ID" value="EMC99021.1"/>
    <property type="molecule type" value="Genomic_DNA"/>
</dbReference>
<dbReference type="HOGENOM" id="CLU_2793598_0_0_1"/>
<dbReference type="AlphaFoldDB" id="M2MQG9"/>
<protein>
    <submittedName>
        <fullName evidence="1">Uncharacterized protein</fullName>
    </submittedName>
</protein>
<sequence>MATHVTANFPQHHRVARPAGRLIASLLALGRPGSAFIQTMHTRKGKAWSDSATSSLTRSMSASFGYPW</sequence>